<sequence>MTDADYAGPATLVVDDTEFAVELELRGHAQPIDGIYRWYGRIRPDDALHRALGGRRKPALVRTPGGEAPGTVGDVDFWGRYRIQGKSTPPYRIETDVRKVDMAAAREASPSADDALSRAAGMIDTARVARVSTSGGFVDVLPDTADAPTPTVAQHAMNNPVVAAIYEKLWRPALGRVAMGVGSMSVDDERRRAVSDMRLKGEMTVLDVACGPGNFTRFLSEHLGGDGIAIGFDISAPMIARAVRDNRGPRAAYVRGDARTLPYADGSFDAVCCYAALYLVPEPFTVVDELMRVVKPGGRIALMTSYGRSFAPVKAAVTAGAALSGIRMFDKSTFTDILRAAGFAEIGQDIRGVAQFVSATRG</sequence>
<dbReference type="InterPro" id="IPR032371">
    <property type="entry name" value="DUF4873"/>
</dbReference>
<feature type="domain" description="Methyltransferase" evidence="1">
    <location>
        <begin position="205"/>
        <end position="298"/>
    </location>
</feature>
<feature type="domain" description="DUF4873" evidence="2">
    <location>
        <begin position="4"/>
        <end position="93"/>
    </location>
</feature>
<dbReference type="PANTHER" id="PTHR43591:SF24">
    <property type="entry name" value="2-METHOXY-6-POLYPRENYL-1,4-BENZOQUINOL METHYLASE, MITOCHONDRIAL"/>
    <property type="match status" value="1"/>
</dbReference>
<proteinExistence type="predicted"/>
<evidence type="ECO:0000259" key="2">
    <source>
        <dbReference type="Pfam" id="PF16170"/>
    </source>
</evidence>
<dbReference type="Pfam" id="PF13649">
    <property type="entry name" value="Methyltransf_25"/>
    <property type="match status" value="1"/>
</dbReference>
<dbReference type="PANTHER" id="PTHR43591">
    <property type="entry name" value="METHYLTRANSFERASE"/>
    <property type="match status" value="1"/>
</dbReference>
<keyword evidence="4" id="KW-1185">Reference proteome</keyword>
<accession>A0A917FP57</accession>
<dbReference type="InterPro" id="IPR029063">
    <property type="entry name" value="SAM-dependent_MTases_sf"/>
</dbReference>
<dbReference type="InterPro" id="IPR041698">
    <property type="entry name" value="Methyltransf_25"/>
</dbReference>
<gene>
    <name evidence="3" type="ORF">GCM10007304_06550</name>
</gene>
<reference evidence="3" key="1">
    <citation type="journal article" date="2014" name="Int. J. Syst. Evol. Microbiol.">
        <title>Complete genome sequence of Corynebacterium casei LMG S-19264T (=DSM 44701T), isolated from a smear-ripened cheese.</title>
        <authorList>
            <consortium name="US DOE Joint Genome Institute (JGI-PGF)"/>
            <person name="Walter F."/>
            <person name="Albersmeier A."/>
            <person name="Kalinowski J."/>
            <person name="Ruckert C."/>
        </authorList>
    </citation>
    <scope>NUCLEOTIDE SEQUENCE</scope>
    <source>
        <strain evidence="3">CCM 7905</strain>
    </source>
</reference>
<dbReference type="CDD" id="cd02440">
    <property type="entry name" value="AdoMet_MTases"/>
    <property type="match status" value="1"/>
</dbReference>
<dbReference type="EMBL" id="BMCU01000001">
    <property type="protein sequence ID" value="GGF95380.1"/>
    <property type="molecule type" value="Genomic_DNA"/>
</dbReference>
<evidence type="ECO:0000259" key="1">
    <source>
        <dbReference type="Pfam" id="PF13649"/>
    </source>
</evidence>
<dbReference type="Pfam" id="PF16170">
    <property type="entry name" value="DUF4873"/>
    <property type="match status" value="1"/>
</dbReference>
<evidence type="ECO:0008006" key="5">
    <source>
        <dbReference type="Google" id="ProtNLM"/>
    </source>
</evidence>
<name>A0A917FP57_9NOCA</name>
<dbReference type="Gene3D" id="3.40.50.150">
    <property type="entry name" value="Vaccinia Virus protein VP39"/>
    <property type="match status" value="1"/>
</dbReference>
<dbReference type="AlphaFoldDB" id="A0A917FP57"/>
<comment type="caution">
    <text evidence="3">The sequence shown here is derived from an EMBL/GenBank/DDBJ whole genome shotgun (WGS) entry which is preliminary data.</text>
</comment>
<dbReference type="SUPFAM" id="SSF53335">
    <property type="entry name" value="S-adenosyl-L-methionine-dependent methyltransferases"/>
    <property type="match status" value="1"/>
</dbReference>
<organism evidence="3 4">
    <name type="scientific">Rhodococcoides trifolii</name>
    <dbReference type="NCBI Taxonomy" id="908250"/>
    <lineage>
        <taxon>Bacteria</taxon>
        <taxon>Bacillati</taxon>
        <taxon>Actinomycetota</taxon>
        <taxon>Actinomycetes</taxon>
        <taxon>Mycobacteriales</taxon>
        <taxon>Nocardiaceae</taxon>
        <taxon>Rhodococcoides</taxon>
    </lineage>
</organism>
<dbReference type="Proteomes" id="UP000654257">
    <property type="component" value="Unassembled WGS sequence"/>
</dbReference>
<reference evidence="3" key="2">
    <citation type="submission" date="2020-09" db="EMBL/GenBank/DDBJ databases">
        <authorList>
            <person name="Sun Q."/>
            <person name="Sedlacek I."/>
        </authorList>
    </citation>
    <scope>NUCLEOTIDE SEQUENCE</scope>
    <source>
        <strain evidence="3">CCM 7905</strain>
    </source>
</reference>
<protein>
    <recommendedName>
        <fullName evidence="5">DUF4873 domain-containing protein</fullName>
    </recommendedName>
</protein>
<dbReference type="GO" id="GO:0008168">
    <property type="term" value="F:methyltransferase activity"/>
    <property type="evidence" value="ECO:0007669"/>
    <property type="project" value="TreeGrafter"/>
</dbReference>
<evidence type="ECO:0000313" key="3">
    <source>
        <dbReference type="EMBL" id="GGF95380.1"/>
    </source>
</evidence>
<dbReference type="RefSeq" id="WP_308933149.1">
    <property type="nucleotide sequence ID" value="NZ_BMCU01000001.1"/>
</dbReference>
<evidence type="ECO:0000313" key="4">
    <source>
        <dbReference type="Proteomes" id="UP000654257"/>
    </source>
</evidence>